<proteinExistence type="predicted"/>
<dbReference type="Proteomes" id="UP000697998">
    <property type="component" value="Unassembled WGS sequence"/>
</dbReference>
<dbReference type="AlphaFoldDB" id="A0A935UFF4"/>
<name>A0A935UFF4_9PROT</name>
<comment type="caution">
    <text evidence="1">The sequence shown here is derived from an EMBL/GenBank/DDBJ whole genome shotgun (WGS) entry which is preliminary data.</text>
</comment>
<organism evidence="1 2">
    <name type="scientific">Candidatus Accumulibacter proximus</name>
    <dbReference type="NCBI Taxonomy" id="2954385"/>
    <lineage>
        <taxon>Bacteria</taxon>
        <taxon>Pseudomonadati</taxon>
        <taxon>Pseudomonadota</taxon>
        <taxon>Betaproteobacteria</taxon>
        <taxon>Candidatus Accumulibacter</taxon>
    </lineage>
</organism>
<reference evidence="1 2" key="1">
    <citation type="submission" date="2020-10" db="EMBL/GenBank/DDBJ databases">
        <title>Connecting structure to function with the recovery of over 1000 high-quality activated sludge metagenome-assembled genomes encoding full-length rRNA genes using long-read sequencing.</title>
        <authorList>
            <person name="Singleton C.M."/>
            <person name="Petriglieri F."/>
            <person name="Kristensen J.M."/>
            <person name="Kirkegaard R.H."/>
            <person name="Michaelsen T.Y."/>
            <person name="Andersen M.H."/>
            <person name="Karst S.M."/>
            <person name="Dueholm M.S."/>
            <person name="Nielsen P.H."/>
            <person name="Albertsen M."/>
        </authorList>
    </citation>
    <scope>NUCLEOTIDE SEQUENCE [LARGE SCALE GENOMIC DNA]</scope>
    <source>
        <strain evidence="1">EsbW_18-Q3-R4-48_BATAC.285</strain>
    </source>
</reference>
<sequence length="70" mass="7529">MASMLPSQLGNMSLLDDAMMSLSGNVIRPLAYNKAWPWCWGKLKDGRHNLNDTSPSDSALALGLSTFSSG</sequence>
<accession>A0A935UFF4</accession>
<dbReference type="EMBL" id="JADJMH010000001">
    <property type="protein sequence ID" value="MBK7673325.1"/>
    <property type="molecule type" value="Genomic_DNA"/>
</dbReference>
<evidence type="ECO:0000313" key="2">
    <source>
        <dbReference type="Proteomes" id="UP000697998"/>
    </source>
</evidence>
<protein>
    <submittedName>
        <fullName evidence="1">Uncharacterized protein</fullName>
    </submittedName>
</protein>
<evidence type="ECO:0000313" key="1">
    <source>
        <dbReference type="EMBL" id="MBK7673325.1"/>
    </source>
</evidence>
<gene>
    <name evidence="1" type="ORF">IPJ27_00345</name>
</gene>